<comment type="subcellular location">
    <subcellularLocation>
        <location evidence="1">Cytoplasm</location>
    </subcellularLocation>
</comment>
<evidence type="ECO:0000256" key="4">
    <source>
        <dbReference type="ARBA" id="ARBA00023017"/>
    </source>
</evidence>
<feature type="non-terminal residue" evidence="6">
    <location>
        <position position="1"/>
    </location>
</feature>
<evidence type="ECO:0000256" key="2">
    <source>
        <dbReference type="ARBA" id="ARBA00006176"/>
    </source>
</evidence>
<comment type="similarity">
    <text evidence="2">Belongs to the dynactin subunit 2 family.</text>
</comment>
<gene>
    <name evidence="6" type="ORF">PENTCL1PPCAC_11410</name>
</gene>
<evidence type="ECO:0000256" key="3">
    <source>
        <dbReference type="ARBA" id="ARBA00022490"/>
    </source>
</evidence>
<evidence type="ECO:0000256" key="1">
    <source>
        <dbReference type="ARBA" id="ARBA00004496"/>
    </source>
</evidence>
<evidence type="ECO:0000313" key="6">
    <source>
        <dbReference type="EMBL" id="GMS89235.1"/>
    </source>
</evidence>
<keyword evidence="7" id="KW-1185">Reference proteome</keyword>
<comment type="caution">
    <text evidence="6">The sequence shown here is derived from an EMBL/GenBank/DDBJ whole genome shotgun (WGS) entry which is preliminary data.</text>
</comment>
<dbReference type="GO" id="GO:0030286">
    <property type="term" value="C:dynein complex"/>
    <property type="evidence" value="ECO:0007669"/>
    <property type="project" value="UniProtKB-KW"/>
</dbReference>
<evidence type="ECO:0000256" key="5">
    <source>
        <dbReference type="SAM" id="MobiDB-lite"/>
    </source>
</evidence>
<feature type="region of interest" description="Disordered" evidence="5">
    <location>
        <begin position="1"/>
        <end position="33"/>
    </location>
</feature>
<keyword evidence="3" id="KW-0963">Cytoplasm</keyword>
<dbReference type="EMBL" id="BTSX01000003">
    <property type="protein sequence ID" value="GMS89235.1"/>
    <property type="molecule type" value="Genomic_DNA"/>
</dbReference>
<protein>
    <submittedName>
        <fullName evidence="6">Uncharacterized protein</fullName>
    </submittedName>
</protein>
<dbReference type="Pfam" id="PF04912">
    <property type="entry name" value="Dynamitin"/>
    <property type="match status" value="2"/>
</dbReference>
<dbReference type="Proteomes" id="UP001432027">
    <property type="component" value="Unassembled WGS sequence"/>
</dbReference>
<dbReference type="GO" id="GO:0007017">
    <property type="term" value="P:microtubule-based process"/>
    <property type="evidence" value="ECO:0007669"/>
    <property type="project" value="InterPro"/>
</dbReference>
<evidence type="ECO:0000313" key="7">
    <source>
        <dbReference type="Proteomes" id="UP001432027"/>
    </source>
</evidence>
<dbReference type="InterPro" id="IPR028133">
    <property type="entry name" value="Dynamitin"/>
</dbReference>
<reference evidence="6" key="1">
    <citation type="submission" date="2023-10" db="EMBL/GenBank/DDBJ databases">
        <title>Genome assembly of Pristionchus species.</title>
        <authorList>
            <person name="Yoshida K."/>
            <person name="Sommer R.J."/>
        </authorList>
    </citation>
    <scope>NUCLEOTIDE SEQUENCE</scope>
    <source>
        <strain evidence="6">RS0144</strain>
    </source>
</reference>
<name>A0AAV5TA36_9BILA</name>
<keyword evidence="4" id="KW-0243">Dynein</keyword>
<dbReference type="PANTHER" id="PTHR15346">
    <property type="entry name" value="DYNACTIN SUBUNIT"/>
    <property type="match status" value="1"/>
</dbReference>
<sequence>CQIMSARSEDVYESPDLPAEDPNAKFAKPEKTSPDEEVELIHIDVDSALKKFSGRVLNCENIDFSDSIAKKRRNAYGSSAYVLEIVGKDYGEAETPEQKFNRLTYEMAELGELLKKDESVKTGLLTENSVNQLMDELKAAKIAKTSGTAEVRIIYKFFVNHSLSLRCNYKVAALEGRMKRIETLLGSVGDSSVPLIDTLEDLRFRTDTFNTTFLDGIESRLNTVLNKLDQVETRKKQGENGELETKVDSIYSLMSKWDSSCTNLGSTVKRLQSLRGLHEQASQFSERLSQLVGIKDELEKAASTTRLAMGELQGQTKEEIGALLKQIGTLEARLKK</sequence>
<proteinExistence type="inferred from homology"/>
<dbReference type="GO" id="GO:0005737">
    <property type="term" value="C:cytoplasm"/>
    <property type="evidence" value="ECO:0007669"/>
    <property type="project" value="UniProtKB-SubCell"/>
</dbReference>
<dbReference type="AlphaFoldDB" id="A0AAV5TA36"/>
<dbReference type="GO" id="GO:0005869">
    <property type="term" value="C:dynactin complex"/>
    <property type="evidence" value="ECO:0007669"/>
    <property type="project" value="InterPro"/>
</dbReference>
<organism evidence="6 7">
    <name type="scientific">Pristionchus entomophagus</name>
    <dbReference type="NCBI Taxonomy" id="358040"/>
    <lineage>
        <taxon>Eukaryota</taxon>
        <taxon>Metazoa</taxon>
        <taxon>Ecdysozoa</taxon>
        <taxon>Nematoda</taxon>
        <taxon>Chromadorea</taxon>
        <taxon>Rhabditida</taxon>
        <taxon>Rhabditina</taxon>
        <taxon>Diplogasteromorpha</taxon>
        <taxon>Diplogasteroidea</taxon>
        <taxon>Neodiplogasteridae</taxon>
        <taxon>Pristionchus</taxon>
    </lineage>
</organism>
<accession>A0AAV5TA36</accession>